<keyword evidence="3 12" id="KW-0444">Lipid biosynthesis</keyword>
<comment type="catalytic activity">
    <reaction evidence="11">
        <text>a very-long-chain acyl-CoA + malonyl-CoA + H(+) = a very-long-chain 3-oxoacyl-CoA + CO2 + CoA</text>
        <dbReference type="Rhea" id="RHEA:32727"/>
        <dbReference type="ChEBI" id="CHEBI:15378"/>
        <dbReference type="ChEBI" id="CHEBI:16526"/>
        <dbReference type="ChEBI" id="CHEBI:57287"/>
        <dbReference type="ChEBI" id="CHEBI:57384"/>
        <dbReference type="ChEBI" id="CHEBI:90725"/>
        <dbReference type="ChEBI" id="CHEBI:90736"/>
        <dbReference type="EC" id="2.3.1.199"/>
    </reaction>
</comment>
<keyword evidence="6 12" id="KW-0276">Fatty acid metabolism</keyword>
<dbReference type="RefSeq" id="XP_005702846.1">
    <property type="nucleotide sequence ID" value="XM_005702789.1"/>
</dbReference>
<sequence length="205" mass="24009">MWPDLTTLLITWLFYFSSVVVVRKLIRKPYQLQLIVVLHNLLLALASLWMFVGITKALKDTWSKDGWKAIYCPYSTMTEASLFSFSSPSIISWLYIFHLSKFYELLDTFILICRGKQLTFLHVWHHASVLLETWAWVRFGLTFASLVWNALQYFYSYLDVRLFCCFGYAYSSALAKMDNNDANYPVCMFLLIEYSLSLLAMENDS</sequence>
<organism evidence="13 14">
    <name type="scientific">Galdieria sulphuraria</name>
    <name type="common">Red alga</name>
    <dbReference type="NCBI Taxonomy" id="130081"/>
    <lineage>
        <taxon>Eukaryota</taxon>
        <taxon>Rhodophyta</taxon>
        <taxon>Bangiophyceae</taxon>
        <taxon>Galdieriales</taxon>
        <taxon>Galdieriaceae</taxon>
        <taxon>Galdieria</taxon>
    </lineage>
</organism>
<evidence type="ECO:0000256" key="4">
    <source>
        <dbReference type="ARBA" id="ARBA00022679"/>
    </source>
</evidence>
<keyword evidence="10 12" id="KW-0275">Fatty acid biosynthesis</keyword>
<dbReference type="GO" id="GO:0009922">
    <property type="term" value="F:fatty acid elongase activity"/>
    <property type="evidence" value="ECO:0007669"/>
    <property type="project" value="UniProtKB-EC"/>
</dbReference>
<feature type="transmembrane region" description="Helical" evidence="12">
    <location>
        <begin position="6"/>
        <end position="22"/>
    </location>
</feature>
<evidence type="ECO:0000256" key="3">
    <source>
        <dbReference type="ARBA" id="ARBA00022516"/>
    </source>
</evidence>
<reference evidence="14" key="1">
    <citation type="journal article" date="2013" name="Science">
        <title>Gene transfer from bacteria and archaea facilitated evolution of an extremophilic eukaryote.</title>
        <authorList>
            <person name="Schonknecht G."/>
            <person name="Chen W.H."/>
            <person name="Ternes C.M."/>
            <person name="Barbier G.G."/>
            <person name="Shrestha R.P."/>
            <person name="Stanke M."/>
            <person name="Brautigam A."/>
            <person name="Baker B.J."/>
            <person name="Banfield J.F."/>
            <person name="Garavito R.M."/>
            <person name="Carr K."/>
            <person name="Wilkerson C."/>
            <person name="Rensing S.A."/>
            <person name="Gagneul D."/>
            <person name="Dickenson N.E."/>
            <person name="Oesterhelt C."/>
            <person name="Lercher M.J."/>
            <person name="Weber A.P."/>
        </authorList>
    </citation>
    <scope>NUCLEOTIDE SEQUENCE [LARGE SCALE GENOMIC DNA]</scope>
    <source>
        <strain evidence="14">074W</strain>
    </source>
</reference>
<dbReference type="GO" id="GO:0005789">
    <property type="term" value="C:endoplasmic reticulum membrane"/>
    <property type="evidence" value="ECO:0007669"/>
    <property type="project" value="TreeGrafter"/>
</dbReference>
<keyword evidence="5 12" id="KW-0812">Transmembrane</keyword>
<evidence type="ECO:0000256" key="1">
    <source>
        <dbReference type="ARBA" id="ARBA00004141"/>
    </source>
</evidence>
<dbReference type="GO" id="GO:0019367">
    <property type="term" value="P:fatty acid elongation, saturated fatty acid"/>
    <property type="evidence" value="ECO:0007669"/>
    <property type="project" value="TreeGrafter"/>
</dbReference>
<name>M2VT34_GALSU</name>
<feature type="transmembrane region" description="Helical" evidence="12">
    <location>
        <begin position="34"/>
        <end position="54"/>
    </location>
</feature>
<comment type="similarity">
    <text evidence="2 12">Belongs to the ELO family.</text>
</comment>
<dbReference type="Pfam" id="PF01151">
    <property type="entry name" value="ELO"/>
    <property type="match status" value="1"/>
</dbReference>
<evidence type="ECO:0000256" key="10">
    <source>
        <dbReference type="ARBA" id="ARBA00023160"/>
    </source>
</evidence>
<dbReference type="GeneID" id="17085307"/>
<evidence type="ECO:0000256" key="11">
    <source>
        <dbReference type="ARBA" id="ARBA00047375"/>
    </source>
</evidence>
<comment type="subcellular location">
    <subcellularLocation>
        <location evidence="1">Membrane</location>
        <topology evidence="1">Multi-pass membrane protein</topology>
    </subcellularLocation>
</comment>
<evidence type="ECO:0000256" key="9">
    <source>
        <dbReference type="ARBA" id="ARBA00023136"/>
    </source>
</evidence>
<protein>
    <recommendedName>
        <fullName evidence="12">Elongation of fatty acids protein</fullName>
        <ecNumber evidence="12">2.3.1.-</ecNumber>
    </recommendedName>
</protein>
<proteinExistence type="inferred from homology"/>
<dbReference type="EMBL" id="KB454553">
    <property type="protein sequence ID" value="EME26326.1"/>
    <property type="molecule type" value="Genomic_DNA"/>
</dbReference>
<keyword evidence="4 12" id="KW-0808">Transferase</keyword>
<keyword evidence="14" id="KW-1185">Reference proteome</keyword>
<evidence type="ECO:0000256" key="8">
    <source>
        <dbReference type="ARBA" id="ARBA00023098"/>
    </source>
</evidence>
<evidence type="ECO:0000256" key="6">
    <source>
        <dbReference type="ARBA" id="ARBA00022832"/>
    </source>
</evidence>
<dbReference type="Gramene" id="EME26326">
    <property type="protein sequence ID" value="EME26326"/>
    <property type="gene ID" value="Gasu_60550"/>
</dbReference>
<dbReference type="PANTHER" id="PTHR11157">
    <property type="entry name" value="FATTY ACID ACYL TRANSFERASE-RELATED"/>
    <property type="match status" value="1"/>
</dbReference>
<evidence type="ECO:0000256" key="7">
    <source>
        <dbReference type="ARBA" id="ARBA00022989"/>
    </source>
</evidence>
<dbReference type="Proteomes" id="UP000030680">
    <property type="component" value="Unassembled WGS sequence"/>
</dbReference>
<keyword evidence="8 12" id="KW-0443">Lipid metabolism</keyword>
<dbReference type="GO" id="GO:0034626">
    <property type="term" value="P:fatty acid elongation, polyunsaturated fatty acid"/>
    <property type="evidence" value="ECO:0007669"/>
    <property type="project" value="TreeGrafter"/>
</dbReference>
<keyword evidence="9 12" id="KW-0472">Membrane</keyword>
<dbReference type="AlphaFoldDB" id="M2VT34"/>
<dbReference type="GO" id="GO:0034625">
    <property type="term" value="P:fatty acid elongation, monounsaturated fatty acid"/>
    <property type="evidence" value="ECO:0007669"/>
    <property type="project" value="TreeGrafter"/>
</dbReference>
<comment type="catalytic activity">
    <reaction evidence="12">
        <text>an acyl-CoA + malonyl-CoA + H(+) = a 3-oxoacyl-CoA + CO2 + CoA</text>
        <dbReference type="Rhea" id="RHEA:50252"/>
        <dbReference type="ChEBI" id="CHEBI:15378"/>
        <dbReference type="ChEBI" id="CHEBI:16526"/>
        <dbReference type="ChEBI" id="CHEBI:57287"/>
        <dbReference type="ChEBI" id="CHEBI:57384"/>
        <dbReference type="ChEBI" id="CHEBI:58342"/>
        <dbReference type="ChEBI" id="CHEBI:90726"/>
    </reaction>
    <physiologicalReaction direction="left-to-right" evidence="12">
        <dbReference type="Rhea" id="RHEA:50253"/>
    </physiologicalReaction>
</comment>
<dbReference type="EC" id="2.3.1.-" evidence="12"/>
<accession>M2VT34</accession>
<keyword evidence="7 12" id="KW-1133">Transmembrane helix</keyword>
<dbReference type="GO" id="GO:0042761">
    <property type="term" value="P:very long-chain fatty acid biosynthetic process"/>
    <property type="evidence" value="ECO:0007669"/>
    <property type="project" value="TreeGrafter"/>
</dbReference>
<evidence type="ECO:0000313" key="14">
    <source>
        <dbReference type="Proteomes" id="UP000030680"/>
    </source>
</evidence>
<dbReference type="PANTHER" id="PTHR11157:SF134">
    <property type="entry name" value="ELONGATION OF FATTY ACIDS PROTEIN 1-RELATED"/>
    <property type="match status" value="1"/>
</dbReference>
<evidence type="ECO:0000313" key="13">
    <source>
        <dbReference type="EMBL" id="EME26326.1"/>
    </source>
</evidence>
<dbReference type="KEGG" id="gsl:Gasu_60550"/>
<evidence type="ECO:0000256" key="5">
    <source>
        <dbReference type="ARBA" id="ARBA00022692"/>
    </source>
</evidence>
<gene>
    <name evidence="13" type="ORF">Gasu_60550</name>
</gene>
<evidence type="ECO:0000256" key="12">
    <source>
        <dbReference type="RuleBase" id="RU361115"/>
    </source>
</evidence>
<dbReference type="GO" id="GO:0030148">
    <property type="term" value="P:sphingolipid biosynthetic process"/>
    <property type="evidence" value="ECO:0007669"/>
    <property type="project" value="TreeGrafter"/>
</dbReference>
<comment type="caution">
    <text evidence="12">Lacks conserved residue(s) required for the propagation of feature annotation.</text>
</comment>
<evidence type="ECO:0000256" key="2">
    <source>
        <dbReference type="ARBA" id="ARBA00007263"/>
    </source>
</evidence>
<dbReference type="OrthoDB" id="434092at2759"/>
<dbReference type="InterPro" id="IPR002076">
    <property type="entry name" value="ELO_fam"/>
</dbReference>